<dbReference type="EMBL" id="LXQA011191899">
    <property type="protein sequence ID" value="MCI88400.1"/>
    <property type="molecule type" value="Genomic_DNA"/>
</dbReference>
<dbReference type="AlphaFoldDB" id="A0A392VPP6"/>
<comment type="caution">
    <text evidence="1">The sequence shown here is derived from an EMBL/GenBank/DDBJ whole genome shotgun (WGS) entry which is preliminary data.</text>
</comment>
<sequence>MSDPPSSASLIWFASFFRSVELLSVEPVEA</sequence>
<name>A0A392VPP6_9FABA</name>
<evidence type="ECO:0000313" key="2">
    <source>
        <dbReference type="Proteomes" id="UP000265520"/>
    </source>
</evidence>
<proteinExistence type="predicted"/>
<dbReference type="Proteomes" id="UP000265520">
    <property type="component" value="Unassembled WGS sequence"/>
</dbReference>
<feature type="non-terminal residue" evidence="1">
    <location>
        <position position="30"/>
    </location>
</feature>
<accession>A0A392VPP6</accession>
<evidence type="ECO:0000313" key="1">
    <source>
        <dbReference type="EMBL" id="MCI88400.1"/>
    </source>
</evidence>
<reference evidence="1 2" key="1">
    <citation type="journal article" date="2018" name="Front. Plant Sci.">
        <title>Red Clover (Trifolium pratense) and Zigzag Clover (T. medium) - A Picture of Genomic Similarities and Differences.</title>
        <authorList>
            <person name="Dluhosova J."/>
            <person name="Istvanek J."/>
            <person name="Nedelnik J."/>
            <person name="Repkova J."/>
        </authorList>
    </citation>
    <scope>NUCLEOTIDE SEQUENCE [LARGE SCALE GENOMIC DNA]</scope>
    <source>
        <strain evidence="2">cv. 10/8</strain>
        <tissue evidence="1">Leaf</tissue>
    </source>
</reference>
<protein>
    <submittedName>
        <fullName evidence="1">Uncharacterized protein</fullName>
    </submittedName>
</protein>
<organism evidence="1 2">
    <name type="scientific">Trifolium medium</name>
    <dbReference type="NCBI Taxonomy" id="97028"/>
    <lineage>
        <taxon>Eukaryota</taxon>
        <taxon>Viridiplantae</taxon>
        <taxon>Streptophyta</taxon>
        <taxon>Embryophyta</taxon>
        <taxon>Tracheophyta</taxon>
        <taxon>Spermatophyta</taxon>
        <taxon>Magnoliopsida</taxon>
        <taxon>eudicotyledons</taxon>
        <taxon>Gunneridae</taxon>
        <taxon>Pentapetalae</taxon>
        <taxon>rosids</taxon>
        <taxon>fabids</taxon>
        <taxon>Fabales</taxon>
        <taxon>Fabaceae</taxon>
        <taxon>Papilionoideae</taxon>
        <taxon>50 kb inversion clade</taxon>
        <taxon>NPAAA clade</taxon>
        <taxon>Hologalegina</taxon>
        <taxon>IRL clade</taxon>
        <taxon>Trifolieae</taxon>
        <taxon>Trifolium</taxon>
    </lineage>
</organism>
<keyword evidence="2" id="KW-1185">Reference proteome</keyword>